<evidence type="ECO:0000256" key="5">
    <source>
        <dbReference type="ARBA" id="ARBA00022840"/>
    </source>
</evidence>
<name>A0A518REP6_9SPHN</name>
<dbReference type="OrthoDB" id="9763290at2"/>
<proteinExistence type="inferred from homology"/>
<dbReference type="GO" id="GO:0005524">
    <property type="term" value="F:ATP binding"/>
    <property type="evidence" value="ECO:0007669"/>
    <property type="project" value="UniProtKB-KW"/>
</dbReference>
<dbReference type="Gene3D" id="3.60.20.10">
    <property type="entry name" value="Glutamine Phosphoribosylpyrophosphate, subunit 1, domain 1"/>
    <property type="match status" value="1"/>
</dbReference>
<feature type="binding site" evidence="8">
    <location>
        <position position="97"/>
    </location>
    <ligand>
        <name>L-glutamine</name>
        <dbReference type="ChEBI" id="CHEBI:58359"/>
    </ligand>
</feature>
<comment type="similarity">
    <text evidence="2">Belongs to the asparagine synthetase family.</text>
</comment>
<sequence>MTAICGIWNRDGRPGAAQDVARMRRALAPYGNDRSAAWDGDAVSLGLGLARLLPEDRFDRQPLAGVRFHLVADLRLDNRAELAEALGLTQRLAVLADSDLLLAAWERWGTDTPDRLVGDFAFALWDADQRRLHLVRDLLGNRPLFYHCRNDRIAFATMAKGLHALPDIPLAPDPLTLMDCIALAPRRGPRSFFAEISRVEPGQRVTVHADGRIDLVDWYDWDTPRDPGLRSDDDFVQALRSTFDTAVAACLRSNDPVGSQLSGGLDSSAVTASAALHLAQRNQRLSAYTHVPMAGARLDHWGDRTLDEGPLAALLAARHPNIDHVRVDSRDRQIGDDMDAHFHAAEYPPFNLCNQVWMTEICRQMQLRRERVMLVGTMGNMTISHQGIERLTMLARSGAWHTLASEGLALRRRGWKTLSVASAAFGPILPPRLVDAMRRGLRRPGRPQDLLVYAALNPELTLSADYRAHLEQIGHGLRLPQPRTTHDRVIYVLRHYDVAGLTHKGQLARYGIDQRDPTGDRRLIDLALAMPPHLLLRGGQTRWIYHRAFGDRIPPEILQQKGKGMQGADWPTRLEQTRGTIAAELDRASPTGDALLDLPLLRQLAAEPSGPGPVTDDQRYRQRIKLLRGTSVAHFIRKAERRND</sequence>
<dbReference type="InterPro" id="IPR006426">
    <property type="entry name" value="Asn_synth_AEB"/>
</dbReference>
<evidence type="ECO:0000256" key="1">
    <source>
        <dbReference type="ARBA" id="ARBA00005187"/>
    </source>
</evidence>
<dbReference type="RefSeq" id="WP_145846176.1">
    <property type="nucleotide sequence ID" value="NZ_CP042239.1"/>
</dbReference>
<evidence type="ECO:0000256" key="8">
    <source>
        <dbReference type="PIRSR" id="PIRSR001589-2"/>
    </source>
</evidence>
<dbReference type="CDD" id="cd00712">
    <property type="entry name" value="AsnB"/>
    <property type="match status" value="1"/>
</dbReference>
<dbReference type="Pfam" id="PF13537">
    <property type="entry name" value="GATase_7"/>
    <property type="match status" value="1"/>
</dbReference>
<dbReference type="EC" id="6.3.5.4" evidence="3"/>
<keyword evidence="4 8" id="KW-0547">Nucleotide-binding</keyword>
<dbReference type="InterPro" id="IPR033738">
    <property type="entry name" value="AsnB_N"/>
</dbReference>
<keyword evidence="5 8" id="KW-0067">ATP-binding</keyword>
<keyword evidence="11" id="KW-1185">Reference proteome</keyword>
<dbReference type="InterPro" id="IPR029055">
    <property type="entry name" value="Ntn_hydrolases_N"/>
</dbReference>
<dbReference type="SUPFAM" id="SSF56235">
    <property type="entry name" value="N-terminal nucleophile aminohydrolases (Ntn hydrolases)"/>
    <property type="match status" value="1"/>
</dbReference>
<dbReference type="InterPro" id="IPR014729">
    <property type="entry name" value="Rossmann-like_a/b/a_fold"/>
</dbReference>
<evidence type="ECO:0000313" key="11">
    <source>
        <dbReference type="Proteomes" id="UP000318055"/>
    </source>
</evidence>
<evidence type="ECO:0000256" key="6">
    <source>
        <dbReference type="ARBA" id="ARBA00022962"/>
    </source>
</evidence>
<comment type="pathway">
    <text evidence="1">Amino-acid biosynthesis; L-asparagine biosynthesis; L-asparagine from L-aspartate (L-Gln route): step 1/1.</text>
</comment>
<evidence type="ECO:0000313" key="10">
    <source>
        <dbReference type="EMBL" id="QDX25908.1"/>
    </source>
</evidence>
<dbReference type="GO" id="GO:0006529">
    <property type="term" value="P:asparagine biosynthetic process"/>
    <property type="evidence" value="ECO:0007669"/>
    <property type="project" value="InterPro"/>
</dbReference>
<accession>A0A518REP6</accession>
<gene>
    <name evidence="10" type="ORF">FPZ54_07640</name>
</gene>
<evidence type="ECO:0000256" key="7">
    <source>
        <dbReference type="ARBA" id="ARBA00048741"/>
    </source>
</evidence>
<dbReference type="SUPFAM" id="SSF52402">
    <property type="entry name" value="Adenine nucleotide alpha hydrolases-like"/>
    <property type="match status" value="1"/>
</dbReference>
<feature type="domain" description="Glutamine amidotransferase type-2" evidence="9">
    <location>
        <begin position="5"/>
        <end position="210"/>
    </location>
</feature>
<dbReference type="InterPro" id="IPR051786">
    <property type="entry name" value="ASN_synthetase/amidase"/>
</dbReference>
<dbReference type="PROSITE" id="PS51278">
    <property type="entry name" value="GATASE_TYPE_2"/>
    <property type="match status" value="1"/>
</dbReference>
<evidence type="ECO:0000256" key="2">
    <source>
        <dbReference type="ARBA" id="ARBA00005752"/>
    </source>
</evidence>
<dbReference type="InterPro" id="IPR017932">
    <property type="entry name" value="GATase_2_dom"/>
</dbReference>
<dbReference type="PANTHER" id="PTHR43284:SF1">
    <property type="entry name" value="ASPARAGINE SYNTHETASE"/>
    <property type="match status" value="1"/>
</dbReference>
<dbReference type="InterPro" id="IPR001962">
    <property type="entry name" value="Asn_synthase"/>
</dbReference>
<comment type="catalytic activity">
    <reaction evidence="7">
        <text>L-aspartate + L-glutamine + ATP + H2O = L-asparagine + L-glutamate + AMP + diphosphate + H(+)</text>
        <dbReference type="Rhea" id="RHEA:12228"/>
        <dbReference type="ChEBI" id="CHEBI:15377"/>
        <dbReference type="ChEBI" id="CHEBI:15378"/>
        <dbReference type="ChEBI" id="CHEBI:29985"/>
        <dbReference type="ChEBI" id="CHEBI:29991"/>
        <dbReference type="ChEBI" id="CHEBI:30616"/>
        <dbReference type="ChEBI" id="CHEBI:33019"/>
        <dbReference type="ChEBI" id="CHEBI:58048"/>
        <dbReference type="ChEBI" id="CHEBI:58359"/>
        <dbReference type="ChEBI" id="CHEBI:456215"/>
        <dbReference type="EC" id="6.3.5.4"/>
    </reaction>
</comment>
<dbReference type="KEGG" id="ssua:FPZ54_07640"/>
<dbReference type="Proteomes" id="UP000318055">
    <property type="component" value="Chromosome"/>
</dbReference>
<evidence type="ECO:0000256" key="3">
    <source>
        <dbReference type="ARBA" id="ARBA00012737"/>
    </source>
</evidence>
<reference evidence="10 11" key="1">
    <citation type="submission" date="2019-07" db="EMBL/GenBank/DDBJ databases">
        <title>Sphingomonas alkalisoli sp. nov., isolated from rhizosphere soil of Suaedae salsa.</title>
        <authorList>
            <person name="Zhang H."/>
            <person name="Xu L."/>
            <person name="Zhang J.-X."/>
            <person name="Sun J.-Q."/>
        </authorList>
    </citation>
    <scope>NUCLEOTIDE SEQUENCE [LARGE SCALE GENOMIC DNA]</scope>
    <source>
        <strain evidence="10 11">XS-10</strain>
    </source>
</reference>
<dbReference type="GO" id="GO:0004066">
    <property type="term" value="F:asparagine synthase (glutamine-hydrolyzing) activity"/>
    <property type="evidence" value="ECO:0007669"/>
    <property type="project" value="UniProtKB-EC"/>
</dbReference>
<dbReference type="EMBL" id="CP042239">
    <property type="protein sequence ID" value="QDX25908.1"/>
    <property type="molecule type" value="Genomic_DNA"/>
</dbReference>
<keyword evidence="6" id="KW-0315">Glutamine amidotransferase</keyword>
<dbReference type="Pfam" id="PF00733">
    <property type="entry name" value="Asn_synthase"/>
    <property type="match status" value="1"/>
</dbReference>
<dbReference type="Gene3D" id="3.40.50.620">
    <property type="entry name" value="HUPs"/>
    <property type="match status" value="2"/>
</dbReference>
<dbReference type="AlphaFoldDB" id="A0A518REP6"/>
<evidence type="ECO:0000256" key="4">
    <source>
        <dbReference type="ARBA" id="ARBA00022741"/>
    </source>
</evidence>
<evidence type="ECO:0000259" key="9">
    <source>
        <dbReference type="PROSITE" id="PS51278"/>
    </source>
</evidence>
<dbReference type="PANTHER" id="PTHR43284">
    <property type="entry name" value="ASPARAGINE SYNTHETASE (GLUTAMINE-HYDROLYZING)"/>
    <property type="match status" value="1"/>
</dbReference>
<protein>
    <recommendedName>
        <fullName evidence="3">asparagine synthase (glutamine-hydrolyzing)</fullName>
        <ecNumber evidence="3">6.3.5.4</ecNumber>
    </recommendedName>
</protein>
<dbReference type="PIRSF" id="PIRSF001589">
    <property type="entry name" value="Asn_synthetase_glu-h"/>
    <property type="match status" value="1"/>
</dbReference>
<organism evidence="10 11">
    <name type="scientific">Sphingomonas suaedae</name>
    <dbReference type="NCBI Taxonomy" id="2599297"/>
    <lineage>
        <taxon>Bacteria</taxon>
        <taxon>Pseudomonadati</taxon>
        <taxon>Pseudomonadota</taxon>
        <taxon>Alphaproteobacteria</taxon>
        <taxon>Sphingomonadales</taxon>
        <taxon>Sphingomonadaceae</taxon>
        <taxon>Sphingomonas</taxon>
    </lineage>
</organism>